<evidence type="ECO:0000313" key="1">
    <source>
        <dbReference type="EMBL" id="SDH09164.1"/>
    </source>
</evidence>
<dbReference type="Proteomes" id="UP000183263">
    <property type="component" value="Unassembled WGS sequence"/>
</dbReference>
<dbReference type="AlphaFoldDB" id="A0A1G7ZKF1"/>
<dbReference type="EMBL" id="FNDN01000001">
    <property type="protein sequence ID" value="SDH09164.1"/>
    <property type="molecule type" value="Genomic_DNA"/>
</dbReference>
<dbReference type="InterPro" id="IPR025339">
    <property type="entry name" value="DUF4245"/>
</dbReference>
<organism evidence="1 2">
    <name type="scientific">Rhodococcus triatomae</name>
    <dbReference type="NCBI Taxonomy" id="300028"/>
    <lineage>
        <taxon>Bacteria</taxon>
        <taxon>Bacillati</taxon>
        <taxon>Actinomycetota</taxon>
        <taxon>Actinomycetes</taxon>
        <taxon>Mycobacteriales</taxon>
        <taxon>Nocardiaceae</taxon>
        <taxon>Rhodococcus</taxon>
    </lineage>
</organism>
<gene>
    <name evidence="1" type="ORF">SAMN05444695_101139</name>
</gene>
<name>A0A1G7ZKF1_9NOCA</name>
<reference evidence="1 2" key="1">
    <citation type="submission" date="2016-10" db="EMBL/GenBank/DDBJ databases">
        <authorList>
            <person name="de Groot N.N."/>
        </authorList>
    </citation>
    <scope>NUCLEOTIDE SEQUENCE [LARGE SCALE GENOMIC DNA]</scope>
    <source>
        <strain evidence="1 2">DSM 44892</strain>
    </source>
</reference>
<dbReference type="Pfam" id="PF14030">
    <property type="entry name" value="DUF4245"/>
    <property type="match status" value="1"/>
</dbReference>
<dbReference type="RefSeq" id="WP_072737876.1">
    <property type="nucleotide sequence ID" value="NZ_CP048813.1"/>
</dbReference>
<accession>A0A1G7ZKF1</accession>
<keyword evidence="2" id="KW-1185">Reference proteome</keyword>
<evidence type="ECO:0008006" key="3">
    <source>
        <dbReference type="Google" id="ProtNLM"/>
    </source>
</evidence>
<evidence type="ECO:0000313" key="2">
    <source>
        <dbReference type="Proteomes" id="UP000183263"/>
    </source>
</evidence>
<proteinExistence type="predicted"/>
<sequence>MASEKPRILQNNRDMLWSLIPLALCCILLAGIASQCSFSPGGPTAGPVPSFDLDAALKYDSQDLDFPVRHPETPEGWTPNSGSRSVVTGEYGGDSSTVGFITPPGRYIQLTQSEAGESALVSFVAGGPRTASGAEEIAGRHWVVYGGDGVEPIWVSDFGDVRLLLTGSADEESFVTLATAVSDAEILND</sequence>
<dbReference type="OrthoDB" id="4772660at2"/>
<protein>
    <recommendedName>
        <fullName evidence="3">DUF4245 domain-containing protein</fullName>
    </recommendedName>
</protein>